<proteinExistence type="predicted"/>
<organism evidence="1 2">
    <name type="scientific">Vitreoscilla massiliensis</name>
    <dbReference type="NCBI Taxonomy" id="1689272"/>
    <lineage>
        <taxon>Bacteria</taxon>
        <taxon>Pseudomonadati</taxon>
        <taxon>Pseudomonadota</taxon>
        <taxon>Betaproteobacteria</taxon>
        <taxon>Neisseriales</taxon>
        <taxon>Neisseriaceae</taxon>
        <taxon>Vitreoscilla</taxon>
    </lineage>
</organism>
<protein>
    <recommendedName>
        <fullName evidence="3">Holin</fullName>
    </recommendedName>
</protein>
<evidence type="ECO:0000313" key="2">
    <source>
        <dbReference type="Proteomes" id="UP000832011"/>
    </source>
</evidence>
<name>A0ABY4E441_9NEIS</name>
<dbReference type="EMBL" id="CP091511">
    <property type="protein sequence ID" value="UOO89610.1"/>
    <property type="molecule type" value="Genomic_DNA"/>
</dbReference>
<evidence type="ECO:0000313" key="1">
    <source>
        <dbReference type="EMBL" id="UOO89610.1"/>
    </source>
</evidence>
<gene>
    <name evidence="1" type="ORF">LVJ82_01090</name>
</gene>
<sequence>MKNPIASPWVKSFVKALAGNEVTGAPSHTKIWASVACATATWKFIHIPEPSVDIWMAYLGLVGGYALGRRWIAAKQDVETKKIEGTNNEE</sequence>
<dbReference type="Proteomes" id="UP000832011">
    <property type="component" value="Chromosome"/>
</dbReference>
<dbReference type="RefSeq" id="WP_234333018.1">
    <property type="nucleotide sequence ID" value="NZ_CABKVG010000007.1"/>
</dbReference>
<keyword evidence="2" id="KW-1185">Reference proteome</keyword>
<accession>A0ABY4E441</accession>
<evidence type="ECO:0008006" key="3">
    <source>
        <dbReference type="Google" id="ProtNLM"/>
    </source>
</evidence>
<reference evidence="1 2" key="1">
    <citation type="journal article" date="2022" name="Res Sq">
        <title>Evolution of multicellular longitudinally dividing oral cavity symbionts (Neisseriaceae).</title>
        <authorList>
            <person name="Nyongesa S."/>
            <person name="Weber P."/>
            <person name="Bernet E."/>
            <person name="Pullido F."/>
            <person name="Nieckarz M."/>
            <person name="Delaby M."/>
            <person name="Nieves C."/>
            <person name="Viehboeck T."/>
            <person name="Krause N."/>
            <person name="Rivera-Millot A."/>
            <person name="Nakamura A."/>
            <person name="Vischer N."/>
            <person name="VanNieuwenhze M."/>
            <person name="Brun Y."/>
            <person name="Cava F."/>
            <person name="Bulgheresi S."/>
            <person name="Veyrier F."/>
        </authorList>
    </citation>
    <scope>NUCLEOTIDE SEQUENCE [LARGE SCALE GENOMIC DNA]</scope>
    <source>
        <strain evidence="1 2">SN4</strain>
    </source>
</reference>